<keyword evidence="4" id="KW-0812">Transmembrane</keyword>
<keyword evidence="2" id="KW-0813">Transport</keyword>
<dbReference type="Pfam" id="PF00497">
    <property type="entry name" value="SBP_bac_3"/>
    <property type="match status" value="1"/>
</dbReference>
<dbReference type="Proteomes" id="UP001223520">
    <property type="component" value="Chromosome"/>
</dbReference>
<dbReference type="Gene3D" id="3.40.190.10">
    <property type="entry name" value="Periplasmic binding protein-like II"/>
    <property type="match status" value="2"/>
</dbReference>
<dbReference type="EMBL" id="CP124543">
    <property type="protein sequence ID" value="WGV23746.1"/>
    <property type="molecule type" value="Genomic_DNA"/>
</dbReference>
<reference evidence="6 7" key="1">
    <citation type="journal article" date="2023" name="Limnol Oceanogr Lett">
        <title>Environmental adaptations by the intertidal Antarctic cyanobacterium Halotia branconii CENA392 as revealed using long-read genome sequencing.</title>
        <authorList>
            <person name="Dextro R.B."/>
            <person name="Delbaje E."/>
            <person name="Freitas P.N.N."/>
            <person name="Geraldes V."/>
            <person name="Pinto E."/>
            <person name="Long P.F."/>
            <person name="Fiore M.F."/>
        </authorList>
    </citation>
    <scope>NUCLEOTIDE SEQUENCE [LARGE SCALE GENOMIC DNA]</scope>
    <source>
        <strain evidence="6 7">CENA392</strain>
    </source>
</reference>
<keyword evidence="4" id="KW-0472">Membrane</keyword>
<keyword evidence="4" id="KW-1133">Transmembrane helix</keyword>
<evidence type="ECO:0000313" key="7">
    <source>
        <dbReference type="Proteomes" id="UP001223520"/>
    </source>
</evidence>
<dbReference type="GO" id="GO:0006865">
    <property type="term" value="P:amino acid transport"/>
    <property type="evidence" value="ECO:0007669"/>
    <property type="project" value="TreeGrafter"/>
</dbReference>
<dbReference type="InterPro" id="IPR051455">
    <property type="entry name" value="Bact_solute-bind_prot3"/>
</dbReference>
<dbReference type="RefSeq" id="WP_281481076.1">
    <property type="nucleotide sequence ID" value="NZ_CP124543.1"/>
</dbReference>
<proteinExistence type="inferred from homology"/>
<accession>A0AAJ6P7N0</accession>
<dbReference type="SMART" id="SM00062">
    <property type="entry name" value="PBPb"/>
    <property type="match status" value="1"/>
</dbReference>
<evidence type="ECO:0000259" key="5">
    <source>
        <dbReference type="SMART" id="SM00062"/>
    </source>
</evidence>
<dbReference type="SUPFAM" id="SSF53850">
    <property type="entry name" value="Periplasmic binding protein-like II"/>
    <property type="match status" value="1"/>
</dbReference>
<keyword evidence="7" id="KW-1185">Reference proteome</keyword>
<sequence>MKAEVYSTDRSEDKLPREANCLEKKNTYMRQKFFFSSFILYSNLRQFAPKACTYLTLILSATIFCYSFLGIGLTASAATMPEIQRRGYLKIAVKDNLRPLAFKDANGNLQGLEIDIAKRLTEELLDKDNAVKLQPVINRDRLSVVLDDKVDLAIARVTATESRARLVSFSVPYYFDGTVLITKDASVQKFSDLAKRKVAVLNHSSTIAEVRYYVPNAELVGVNSYEEARQQIESNAVTAFAADTSVLSGWVQQYPQYRLLPTKLSTAPLSVVMPKGLQYDDLRRQINEAIALYTAKGWLKERAKYWGLP</sequence>
<protein>
    <submittedName>
        <fullName evidence="6">Transporter substrate-binding domain-containing protein</fullName>
    </submittedName>
</protein>
<gene>
    <name evidence="6" type="ORF">QI031_18235</name>
</gene>
<evidence type="ECO:0000256" key="2">
    <source>
        <dbReference type="ARBA" id="ARBA00022448"/>
    </source>
</evidence>
<feature type="transmembrane region" description="Helical" evidence="4">
    <location>
        <begin position="54"/>
        <end position="80"/>
    </location>
</feature>
<name>A0AAJ6P7N0_9CYAN</name>
<evidence type="ECO:0000256" key="4">
    <source>
        <dbReference type="SAM" id="Phobius"/>
    </source>
</evidence>
<keyword evidence="3" id="KW-0732">Signal</keyword>
<dbReference type="GO" id="GO:0005576">
    <property type="term" value="C:extracellular region"/>
    <property type="evidence" value="ECO:0007669"/>
    <property type="project" value="TreeGrafter"/>
</dbReference>
<organism evidence="6 7">
    <name type="scientific">Halotia branconii CENA392</name>
    <dbReference type="NCBI Taxonomy" id="1539056"/>
    <lineage>
        <taxon>Bacteria</taxon>
        <taxon>Bacillati</taxon>
        <taxon>Cyanobacteriota</taxon>
        <taxon>Cyanophyceae</taxon>
        <taxon>Nostocales</taxon>
        <taxon>Nodulariaceae</taxon>
        <taxon>Halotia</taxon>
    </lineage>
</organism>
<dbReference type="InterPro" id="IPR001638">
    <property type="entry name" value="Solute-binding_3/MltF_N"/>
</dbReference>
<dbReference type="AlphaFoldDB" id="A0AAJ6P7N0"/>
<dbReference type="PANTHER" id="PTHR30085:SF6">
    <property type="entry name" value="ABC TRANSPORTER GLUTAMINE-BINDING PROTEIN GLNH"/>
    <property type="match status" value="1"/>
</dbReference>
<evidence type="ECO:0000313" key="6">
    <source>
        <dbReference type="EMBL" id="WGV23746.1"/>
    </source>
</evidence>
<evidence type="ECO:0000256" key="1">
    <source>
        <dbReference type="ARBA" id="ARBA00010333"/>
    </source>
</evidence>
<evidence type="ECO:0000256" key="3">
    <source>
        <dbReference type="ARBA" id="ARBA00022729"/>
    </source>
</evidence>
<feature type="domain" description="Solute-binding protein family 3/N-terminal" evidence="5">
    <location>
        <begin position="88"/>
        <end position="309"/>
    </location>
</feature>
<comment type="similarity">
    <text evidence="1">Belongs to the bacterial solute-binding protein 3 family.</text>
</comment>
<dbReference type="PANTHER" id="PTHR30085">
    <property type="entry name" value="AMINO ACID ABC TRANSPORTER PERMEASE"/>
    <property type="match status" value="1"/>
</dbReference>
<dbReference type="KEGG" id="hbq:QI031_18235"/>
<dbReference type="GO" id="GO:0030288">
    <property type="term" value="C:outer membrane-bounded periplasmic space"/>
    <property type="evidence" value="ECO:0007669"/>
    <property type="project" value="TreeGrafter"/>
</dbReference>